<dbReference type="OrthoDB" id="1600564at2759"/>
<name>A0A9N8ZA07_9GLOM</name>
<dbReference type="InterPro" id="IPR036514">
    <property type="entry name" value="SGNH_hydro_sf"/>
</dbReference>
<reference evidence="1" key="1">
    <citation type="submission" date="2021-06" db="EMBL/GenBank/DDBJ databases">
        <authorList>
            <person name="Kallberg Y."/>
            <person name="Tangrot J."/>
            <person name="Rosling A."/>
        </authorList>
    </citation>
    <scope>NUCLEOTIDE SEQUENCE</scope>
    <source>
        <strain evidence="1">IN212</strain>
    </source>
</reference>
<organism evidence="1 2">
    <name type="scientific">Racocetra fulgida</name>
    <dbReference type="NCBI Taxonomy" id="60492"/>
    <lineage>
        <taxon>Eukaryota</taxon>
        <taxon>Fungi</taxon>
        <taxon>Fungi incertae sedis</taxon>
        <taxon>Mucoromycota</taxon>
        <taxon>Glomeromycotina</taxon>
        <taxon>Glomeromycetes</taxon>
        <taxon>Diversisporales</taxon>
        <taxon>Gigasporaceae</taxon>
        <taxon>Racocetra</taxon>
    </lineage>
</organism>
<evidence type="ECO:0000313" key="1">
    <source>
        <dbReference type="EMBL" id="CAG8486004.1"/>
    </source>
</evidence>
<dbReference type="Proteomes" id="UP000789396">
    <property type="component" value="Unassembled WGS sequence"/>
</dbReference>
<protein>
    <submittedName>
        <fullName evidence="1">4075_t:CDS:1</fullName>
    </submittedName>
</protein>
<accession>A0A9N8ZA07</accession>
<dbReference type="AlphaFoldDB" id="A0A9N8ZA07"/>
<evidence type="ECO:0000313" key="2">
    <source>
        <dbReference type="Proteomes" id="UP000789396"/>
    </source>
</evidence>
<dbReference type="EMBL" id="CAJVPZ010001171">
    <property type="protein sequence ID" value="CAG8486004.1"/>
    <property type="molecule type" value="Genomic_DNA"/>
</dbReference>
<sequence>MTASPLLVVQSLLDALHLLVKSFPTISTLLIPNLPDFSKVPYFKSMTAIEKEKISKLVASHNKYLLEHLVKFSRATGVKIVYLKCDKFFDAIQSGMDGFGISNCVDAEFNIYGSDEKSSTDDYCDLKLTVDDILEIVQSKPSSSDIPDLKINAIGEQFDKKDSFYYYFDNYHFSSKVHEYMAGFCFETLETSFHPTSPNKRNSFAAKMFGMVLGDYIQ</sequence>
<keyword evidence="2" id="KW-1185">Reference proteome</keyword>
<comment type="caution">
    <text evidence="1">The sequence shown here is derived from an EMBL/GenBank/DDBJ whole genome shotgun (WGS) entry which is preliminary data.</text>
</comment>
<proteinExistence type="predicted"/>
<gene>
    <name evidence="1" type="ORF">RFULGI_LOCUS1762</name>
</gene>
<dbReference type="Gene3D" id="3.40.50.1110">
    <property type="entry name" value="SGNH hydrolase"/>
    <property type="match status" value="1"/>
</dbReference>